<organism evidence="2 3">
    <name type="scientific">Panagrellus redivivus</name>
    <name type="common">Microworm</name>
    <dbReference type="NCBI Taxonomy" id="6233"/>
    <lineage>
        <taxon>Eukaryota</taxon>
        <taxon>Metazoa</taxon>
        <taxon>Ecdysozoa</taxon>
        <taxon>Nematoda</taxon>
        <taxon>Chromadorea</taxon>
        <taxon>Rhabditida</taxon>
        <taxon>Tylenchina</taxon>
        <taxon>Panagrolaimomorpha</taxon>
        <taxon>Panagrolaimoidea</taxon>
        <taxon>Panagrolaimidae</taxon>
        <taxon>Panagrellus</taxon>
    </lineage>
</organism>
<protein>
    <submittedName>
        <fullName evidence="3">C2H2-type domain-containing protein</fullName>
    </submittedName>
</protein>
<sequence length="223" mass="25881">MAFRFTIESNEQEHNCQNPVPEKLLPQVYPFIATERWTNFKSRHETTTVSRTRMNKTHDKEKNRKGARYASNVSVPQDVRDVFVGYGNVKHGFSFYHRVERARAQLPNSKPAPEKLLPQVHPSIATERWTNFKSRHETTTVSRNRMNKTHDKEKNRKGARYASNVSVPQAVRDVFVGYGRHNLKTEVHVSKQGTKKPTIICDKCSNTYESGQTRPYRTHSIQN</sequence>
<evidence type="ECO:0000256" key="1">
    <source>
        <dbReference type="SAM" id="MobiDB-lite"/>
    </source>
</evidence>
<evidence type="ECO:0000313" key="3">
    <source>
        <dbReference type="WBParaSite" id="Pan_g5256.t1"/>
    </source>
</evidence>
<accession>A0A7E4W1I1</accession>
<feature type="region of interest" description="Disordered" evidence="1">
    <location>
        <begin position="43"/>
        <end position="68"/>
    </location>
</feature>
<name>A0A7E4W1I1_PANRE</name>
<evidence type="ECO:0000313" key="2">
    <source>
        <dbReference type="Proteomes" id="UP000492821"/>
    </source>
</evidence>
<keyword evidence="2" id="KW-1185">Reference proteome</keyword>
<dbReference type="AlphaFoldDB" id="A0A7E4W1I1"/>
<proteinExistence type="predicted"/>
<dbReference type="WBParaSite" id="Pan_g5256.t1">
    <property type="protein sequence ID" value="Pan_g5256.t1"/>
    <property type="gene ID" value="Pan_g5256"/>
</dbReference>
<dbReference type="Proteomes" id="UP000492821">
    <property type="component" value="Unassembled WGS sequence"/>
</dbReference>
<reference evidence="2" key="1">
    <citation type="journal article" date="2013" name="Genetics">
        <title>The draft genome and transcriptome of Panagrellus redivivus are shaped by the harsh demands of a free-living lifestyle.</title>
        <authorList>
            <person name="Srinivasan J."/>
            <person name="Dillman A.R."/>
            <person name="Macchietto M.G."/>
            <person name="Heikkinen L."/>
            <person name="Lakso M."/>
            <person name="Fracchia K.M."/>
            <person name="Antoshechkin I."/>
            <person name="Mortazavi A."/>
            <person name="Wong G."/>
            <person name="Sternberg P.W."/>
        </authorList>
    </citation>
    <scope>NUCLEOTIDE SEQUENCE [LARGE SCALE GENOMIC DNA]</scope>
    <source>
        <strain evidence="2">MT8872</strain>
    </source>
</reference>
<reference evidence="3" key="2">
    <citation type="submission" date="2020-10" db="UniProtKB">
        <authorList>
            <consortium name="WormBaseParasite"/>
        </authorList>
    </citation>
    <scope>IDENTIFICATION</scope>
</reference>